<evidence type="ECO:0000313" key="10">
    <source>
        <dbReference type="EMBL" id="MTH69362.1"/>
    </source>
</evidence>
<feature type="active site" description="Proton acceptor" evidence="6">
    <location>
        <position position="360"/>
    </location>
</feature>
<evidence type="ECO:0000313" key="11">
    <source>
        <dbReference type="Proteomes" id="UP000433071"/>
    </source>
</evidence>
<evidence type="ECO:0000256" key="4">
    <source>
        <dbReference type="ARBA" id="ARBA00023315"/>
    </source>
</evidence>
<dbReference type="InterPro" id="IPR016039">
    <property type="entry name" value="Thiolase-like"/>
</dbReference>
<dbReference type="Pfam" id="PF02803">
    <property type="entry name" value="Thiolase_C"/>
    <property type="match status" value="1"/>
</dbReference>
<dbReference type="NCBIfam" id="NF004853">
    <property type="entry name" value="PRK06205.1"/>
    <property type="match status" value="1"/>
</dbReference>
<evidence type="ECO:0000259" key="8">
    <source>
        <dbReference type="Pfam" id="PF00108"/>
    </source>
</evidence>
<evidence type="ECO:0000256" key="7">
    <source>
        <dbReference type="RuleBase" id="RU003557"/>
    </source>
</evidence>
<dbReference type="Proteomes" id="UP000433071">
    <property type="component" value="Unassembled WGS sequence"/>
</dbReference>
<evidence type="ECO:0000256" key="2">
    <source>
        <dbReference type="ARBA" id="ARBA00012705"/>
    </source>
</evidence>
<comment type="similarity">
    <text evidence="1 7">Belongs to the thiolase-like superfamily. Thiolase family.</text>
</comment>
<dbReference type="Gene3D" id="3.40.47.10">
    <property type="match status" value="2"/>
</dbReference>
<dbReference type="CDD" id="cd00751">
    <property type="entry name" value="thiolase"/>
    <property type="match status" value="1"/>
</dbReference>
<feature type="active site" description="Proton acceptor" evidence="6">
    <location>
        <position position="390"/>
    </location>
</feature>
<dbReference type="PIRSF" id="PIRSF000429">
    <property type="entry name" value="Ac-CoA_Ac_transf"/>
    <property type="match status" value="1"/>
</dbReference>
<dbReference type="PANTHER" id="PTHR18919">
    <property type="entry name" value="ACETYL-COA C-ACYLTRANSFERASE"/>
    <property type="match status" value="1"/>
</dbReference>
<dbReference type="PANTHER" id="PTHR18919:SF107">
    <property type="entry name" value="ACETYL-COA ACETYLTRANSFERASE, CYTOSOLIC"/>
    <property type="match status" value="1"/>
</dbReference>
<evidence type="ECO:0000256" key="5">
    <source>
        <dbReference type="ARBA" id="ARBA00040529"/>
    </source>
</evidence>
<proteinExistence type="inferred from homology"/>
<keyword evidence="3 7" id="KW-0808">Transferase</keyword>
<reference evidence="10 11" key="1">
    <citation type="submission" date="2019-11" db="EMBL/GenBank/DDBJ databases">
        <title>Agromyces kandeliae sp. nov., isolated from mangrove soil.</title>
        <authorList>
            <person name="Wang R."/>
        </authorList>
    </citation>
    <scope>NUCLEOTIDE SEQUENCE [LARGE SCALE GENOMIC DNA]</scope>
    <source>
        <strain evidence="10 11">JCM 11433</strain>
    </source>
</reference>
<evidence type="ECO:0000259" key="9">
    <source>
        <dbReference type="Pfam" id="PF02803"/>
    </source>
</evidence>
<dbReference type="OrthoDB" id="3204099at2"/>
<dbReference type="Pfam" id="PF00108">
    <property type="entry name" value="Thiolase_N"/>
    <property type="match status" value="1"/>
</dbReference>
<dbReference type="EC" id="2.3.1.9" evidence="2"/>
<feature type="active site" description="Acyl-thioester intermediate" evidence="6">
    <location>
        <position position="91"/>
    </location>
</feature>
<gene>
    <name evidence="10" type="ORF">GJ743_13380</name>
</gene>
<feature type="domain" description="Thiolase N-terminal" evidence="8">
    <location>
        <begin position="7"/>
        <end position="270"/>
    </location>
</feature>
<accession>A0A6I3MB40</accession>
<organism evidence="10 11">
    <name type="scientific">Agromyces bracchium</name>
    <dbReference type="NCBI Taxonomy" id="88376"/>
    <lineage>
        <taxon>Bacteria</taxon>
        <taxon>Bacillati</taxon>
        <taxon>Actinomycetota</taxon>
        <taxon>Actinomycetes</taxon>
        <taxon>Micrococcales</taxon>
        <taxon>Microbacteriaceae</taxon>
        <taxon>Agromyces</taxon>
    </lineage>
</organism>
<dbReference type="InterPro" id="IPR020616">
    <property type="entry name" value="Thiolase_N"/>
</dbReference>
<dbReference type="InterPro" id="IPR002155">
    <property type="entry name" value="Thiolase"/>
</dbReference>
<dbReference type="InterPro" id="IPR020617">
    <property type="entry name" value="Thiolase_C"/>
</dbReference>
<evidence type="ECO:0000256" key="3">
    <source>
        <dbReference type="ARBA" id="ARBA00022679"/>
    </source>
</evidence>
<evidence type="ECO:0000256" key="1">
    <source>
        <dbReference type="ARBA" id="ARBA00010982"/>
    </source>
</evidence>
<sequence length="404" mass="41443">MTELREVVVCAPLRTPVGRMGGVLAPLSARDLGVVVLRALLDRTGLDPAAVDGVIGSQGYPTMESPAFGRVAALDAGFPVTTTGYQLDRRCGSGLQAVLNAAMEVQTGVSDVVVALGAESMSNAPIYTEQGRRGVSPGGLMLHDALARGRETVGGVNFPTPEGNVGSAELLRADYGISREAQDAFALQSHRRAVAAQQSGAFGAELVPVEVPGRRGPVVVDRDEHPRADTTLDALGALRPILGRGDPDATVTAGNSSGQNDAAAACVVTTPERAAELGLDPALRLVSWAVAGNDPLRFGVAPVPAANLALQRAGIGFDDLDVIELNEAFAVQVLACLADWGVDAEDPRLNPQGSGISIGHPIGATGIRILATLAHELPALDGELALETMCIGGGQALAAVFARA</sequence>
<dbReference type="RefSeq" id="WP_155052408.1">
    <property type="nucleotide sequence ID" value="NZ_BAAAIB010000008.1"/>
</dbReference>
<name>A0A6I3MB40_9MICO</name>
<dbReference type="NCBIfam" id="TIGR01930">
    <property type="entry name" value="AcCoA-C-Actrans"/>
    <property type="match status" value="1"/>
</dbReference>
<dbReference type="AlphaFoldDB" id="A0A6I3MB40"/>
<feature type="domain" description="Thiolase C-terminal" evidence="9">
    <location>
        <begin position="281"/>
        <end position="402"/>
    </location>
</feature>
<dbReference type="SUPFAM" id="SSF53901">
    <property type="entry name" value="Thiolase-like"/>
    <property type="match status" value="2"/>
</dbReference>
<dbReference type="EMBL" id="WMLB01000026">
    <property type="protein sequence ID" value="MTH69362.1"/>
    <property type="molecule type" value="Genomic_DNA"/>
</dbReference>
<keyword evidence="11" id="KW-1185">Reference proteome</keyword>
<protein>
    <recommendedName>
        <fullName evidence="5">Probable acetyl-CoA acetyltransferase</fullName>
        <ecNumber evidence="2">2.3.1.9</ecNumber>
    </recommendedName>
</protein>
<comment type="caution">
    <text evidence="10">The sequence shown here is derived from an EMBL/GenBank/DDBJ whole genome shotgun (WGS) entry which is preliminary data.</text>
</comment>
<dbReference type="GO" id="GO:0003985">
    <property type="term" value="F:acetyl-CoA C-acetyltransferase activity"/>
    <property type="evidence" value="ECO:0007669"/>
    <property type="project" value="UniProtKB-EC"/>
</dbReference>
<evidence type="ECO:0000256" key="6">
    <source>
        <dbReference type="PIRSR" id="PIRSR000429-1"/>
    </source>
</evidence>
<keyword evidence="4 7" id="KW-0012">Acyltransferase</keyword>